<dbReference type="InterPro" id="IPR029058">
    <property type="entry name" value="AB_hydrolase_fold"/>
</dbReference>
<dbReference type="Pfam" id="PF00450">
    <property type="entry name" value="Peptidase_S10"/>
    <property type="match status" value="1"/>
</dbReference>
<dbReference type="Gene3D" id="1.10.287.410">
    <property type="match status" value="1"/>
</dbReference>
<protein>
    <recommendedName>
        <fullName evidence="2">carboxypeptidase C</fullName>
        <ecNumber evidence="2">3.4.16.5</ecNumber>
    </recommendedName>
</protein>
<dbReference type="GO" id="GO:0004185">
    <property type="term" value="F:serine-type carboxypeptidase activity"/>
    <property type="evidence" value="ECO:0007669"/>
    <property type="project" value="UniProtKB-EC"/>
</dbReference>
<evidence type="ECO:0000313" key="9">
    <source>
        <dbReference type="Proteomes" id="UP000613580"/>
    </source>
</evidence>
<keyword evidence="7" id="KW-0812">Transmembrane</keyword>
<comment type="caution">
    <text evidence="8">The sequence shown here is derived from an EMBL/GenBank/DDBJ whole genome shotgun (WGS) entry which is preliminary data.</text>
</comment>
<dbReference type="GO" id="GO:0006508">
    <property type="term" value="P:proteolysis"/>
    <property type="evidence" value="ECO:0007669"/>
    <property type="project" value="UniProtKB-KW"/>
</dbReference>
<keyword evidence="5" id="KW-0378">Hydrolase</keyword>
<name>A0A8H6SFC6_MYCCL</name>
<dbReference type="Proteomes" id="UP000613580">
    <property type="component" value="Unassembled WGS sequence"/>
</dbReference>
<evidence type="ECO:0000256" key="1">
    <source>
        <dbReference type="ARBA" id="ARBA00009431"/>
    </source>
</evidence>
<proteinExistence type="inferred from homology"/>
<dbReference type="PANTHER" id="PTHR11802">
    <property type="entry name" value="SERINE PROTEASE FAMILY S10 SERINE CARBOXYPEPTIDASE"/>
    <property type="match status" value="1"/>
</dbReference>
<evidence type="ECO:0000256" key="4">
    <source>
        <dbReference type="ARBA" id="ARBA00022670"/>
    </source>
</evidence>
<keyword evidence="6" id="KW-0325">Glycoprotein</keyword>
<reference evidence="8" key="1">
    <citation type="submission" date="2020-05" db="EMBL/GenBank/DDBJ databases">
        <title>Mycena genomes resolve the evolution of fungal bioluminescence.</title>
        <authorList>
            <person name="Tsai I.J."/>
        </authorList>
    </citation>
    <scope>NUCLEOTIDE SEQUENCE</scope>
    <source>
        <strain evidence="8">110903Hualien_Pintung</strain>
    </source>
</reference>
<dbReference type="EMBL" id="JACAZE010000015">
    <property type="protein sequence ID" value="KAF7297878.1"/>
    <property type="molecule type" value="Genomic_DNA"/>
</dbReference>
<evidence type="ECO:0000256" key="5">
    <source>
        <dbReference type="ARBA" id="ARBA00022801"/>
    </source>
</evidence>
<evidence type="ECO:0000256" key="3">
    <source>
        <dbReference type="ARBA" id="ARBA00022645"/>
    </source>
</evidence>
<sequence length="530" mass="58726">MDSAASANTTLLFIPLPPAKPDPYLSFEAQTLPVTSQRRPTSTRSRLTWTRWLICGLLVAFWVWSSQRTWKKTRAVVEPFFYNISEPGELCPAVAGPGVSHAGYIGLKGDSEETPKKSFFWLFEAEYDAGNAPLILTIGGGPGTTGLSNPMAVQGPCRIVDGPPEPNPNRWTEHFNLLALDHPIGAGFSFGSMVNNSRDAAIDVYDFLQKFYIVFPQFSGNPLVISGGSYGGTYVPHIATVIHEQNLLVTKHKGQPGAIPIHLESLMVSNPISDAASHFRWKLYERCTLFTNMYNATTCAELAPVVPQCLDAIAFAQQTEEWIPERHNAAYQTCTRLESGDTHGTVVEDTRKKACSAFSSRFCYSKDPMGCLPPSIFTMEEYFRRPDVKDTLGVPQHLNLSFFSEAVNQEFEKYGDLVQSAYLLYTPLLEAGIRLLHYVGAQDANCAWPGVLSYVKLIQSPFQEQFLSLPDLPWPTATSNTTARVVGPGAGNFTWILIDGGGHFIARDQPVLAKKIVETWIHNEPFFDEE</sequence>
<dbReference type="SUPFAM" id="SSF53474">
    <property type="entry name" value="alpha/beta-Hydrolases"/>
    <property type="match status" value="1"/>
</dbReference>
<feature type="transmembrane region" description="Helical" evidence="7">
    <location>
        <begin position="47"/>
        <end position="64"/>
    </location>
</feature>
<dbReference type="InterPro" id="IPR001563">
    <property type="entry name" value="Peptidase_S10"/>
</dbReference>
<organism evidence="8 9">
    <name type="scientific">Mycena chlorophos</name>
    <name type="common">Agaric fungus</name>
    <name type="synonym">Agaricus chlorophos</name>
    <dbReference type="NCBI Taxonomy" id="658473"/>
    <lineage>
        <taxon>Eukaryota</taxon>
        <taxon>Fungi</taxon>
        <taxon>Dikarya</taxon>
        <taxon>Basidiomycota</taxon>
        <taxon>Agaricomycotina</taxon>
        <taxon>Agaricomycetes</taxon>
        <taxon>Agaricomycetidae</taxon>
        <taxon>Agaricales</taxon>
        <taxon>Marasmiineae</taxon>
        <taxon>Mycenaceae</taxon>
        <taxon>Mycena</taxon>
    </lineage>
</organism>
<dbReference type="EC" id="3.4.16.5" evidence="2"/>
<dbReference type="AlphaFoldDB" id="A0A8H6SFC6"/>
<evidence type="ECO:0000256" key="6">
    <source>
        <dbReference type="ARBA" id="ARBA00023180"/>
    </source>
</evidence>
<keyword evidence="7" id="KW-1133">Transmembrane helix</keyword>
<dbReference type="OrthoDB" id="443318at2759"/>
<dbReference type="Gene3D" id="3.40.50.1820">
    <property type="entry name" value="alpha/beta hydrolase"/>
    <property type="match status" value="1"/>
</dbReference>
<accession>A0A8H6SFC6</accession>
<keyword evidence="7" id="KW-0472">Membrane</keyword>
<evidence type="ECO:0000256" key="7">
    <source>
        <dbReference type="SAM" id="Phobius"/>
    </source>
</evidence>
<keyword evidence="4" id="KW-0645">Protease</keyword>
<dbReference type="PRINTS" id="PR00724">
    <property type="entry name" value="CRBOXYPTASEC"/>
</dbReference>
<comment type="similarity">
    <text evidence="1">Belongs to the peptidase S10 family.</text>
</comment>
<evidence type="ECO:0000313" key="8">
    <source>
        <dbReference type="EMBL" id="KAF7297878.1"/>
    </source>
</evidence>
<gene>
    <name evidence="8" type="ORF">HMN09_01008600</name>
</gene>
<evidence type="ECO:0000256" key="2">
    <source>
        <dbReference type="ARBA" id="ARBA00012446"/>
    </source>
</evidence>
<keyword evidence="9" id="KW-1185">Reference proteome</keyword>
<dbReference type="PANTHER" id="PTHR11802:SF113">
    <property type="entry name" value="SERINE CARBOXYPEPTIDASE CTSA-4.1"/>
    <property type="match status" value="1"/>
</dbReference>
<keyword evidence="3" id="KW-0121">Carboxypeptidase</keyword>